<dbReference type="STRING" id="27835.A0A0N4Y072"/>
<keyword evidence="2" id="KW-1185">Reference proteome</keyword>
<dbReference type="WBParaSite" id="NBR_0000889701-mRNA-1">
    <property type="protein sequence ID" value="NBR_0000889701-mRNA-1"/>
    <property type="gene ID" value="NBR_0000889701"/>
</dbReference>
<dbReference type="AlphaFoldDB" id="A0A0N4Y072"/>
<gene>
    <name evidence="1" type="ORF">NBR_LOCUS8898</name>
</gene>
<dbReference type="PANTHER" id="PTHR19446">
    <property type="entry name" value="REVERSE TRANSCRIPTASES"/>
    <property type="match status" value="1"/>
</dbReference>
<reference evidence="1 2" key="2">
    <citation type="submission" date="2018-11" db="EMBL/GenBank/DDBJ databases">
        <authorList>
            <consortium name="Pathogen Informatics"/>
        </authorList>
    </citation>
    <scope>NUCLEOTIDE SEQUENCE [LARGE SCALE GENOMIC DNA]</scope>
</reference>
<evidence type="ECO:0000313" key="1">
    <source>
        <dbReference type="EMBL" id="VDL72487.1"/>
    </source>
</evidence>
<organism evidence="3">
    <name type="scientific">Nippostrongylus brasiliensis</name>
    <name type="common">Rat hookworm</name>
    <dbReference type="NCBI Taxonomy" id="27835"/>
    <lineage>
        <taxon>Eukaryota</taxon>
        <taxon>Metazoa</taxon>
        <taxon>Ecdysozoa</taxon>
        <taxon>Nematoda</taxon>
        <taxon>Chromadorea</taxon>
        <taxon>Rhabditida</taxon>
        <taxon>Rhabditina</taxon>
        <taxon>Rhabditomorpha</taxon>
        <taxon>Strongyloidea</taxon>
        <taxon>Heligmosomidae</taxon>
        <taxon>Nippostrongylus</taxon>
    </lineage>
</organism>
<dbReference type="Proteomes" id="UP000271162">
    <property type="component" value="Unassembled WGS sequence"/>
</dbReference>
<evidence type="ECO:0000313" key="2">
    <source>
        <dbReference type="Proteomes" id="UP000271162"/>
    </source>
</evidence>
<dbReference type="EMBL" id="UYSL01020064">
    <property type="protein sequence ID" value="VDL72487.1"/>
    <property type="molecule type" value="Genomic_DNA"/>
</dbReference>
<evidence type="ECO:0000313" key="3">
    <source>
        <dbReference type="WBParaSite" id="NBR_0000889701-mRNA-1"/>
    </source>
</evidence>
<accession>A0A0N4Y072</accession>
<protein>
    <submittedName>
        <fullName evidence="3">Reverse transcriptase domain-containing protein</fullName>
    </submittedName>
</protein>
<name>A0A0N4Y072_NIPBR</name>
<sequence length="159" mass="17888">MPEAWRDSTIVPILKQKGDAMECSNYKGINLISHIAKVFERMVNSRFRKMVPISQEQFGFMTGRSISDAIFIVRQVMDKYREKRKLPFLDLLGNPGPGGGVRQATSRSTLKIFAGTRGARVLVPYNKGYVCRIQSNSTQIRCWCAPKISTEPAPLHPDA</sequence>
<reference evidence="3" key="1">
    <citation type="submission" date="2017-02" db="UniProtKB">
        <authorList>
            <consortium name="WormBaseParasite"/>
        </authorList>
    </citation>
    <scope>IDENTIFICATION</scope>
</reference>
<proteinExistence type="predicted"/>